<keyword evidence="3" id="KW-1185">Reference proteome</keyword>
<feature type="transmembrane region" description="Helical" evidence="1">
    <location>
        <begin position="74"/>
        <end position="95"/>
    </location>
</feature>
<dbReference type="Proteomes" id="UP001649381">
    <property type="component" value="Unassembled WGS sequence"/>
</dbReference>
<feature type="transmembrane region" description="Helical" evidence="1">
    <location>
        <begin position="48"/>
        <end position="68"/>
    </location>
</feature>
<reference evidence="2 3" key="1">
    <citation type="submission" date="2022-01" db="EMBL/GenBank/DDBJ databases">
        <title>Alkalihalobacillus sp. EGI L200015, a novel bacterium isolated from a salt lake sediment.</title>
        <authorList>
            <person name="Gao L."/>
            <person name="Fang B.-Z."/>
            <person name="Li W.-J."/>
        </authorList>
    </citation>
    <scope>NUCLEOTIDE SEQUENCE [LARGE SCALE GENOMIC DNA]</scope>
    <source>
        <strain evidence="2 3">KCTC 12718</strain>
    </source>
</reference>
<sequence length="172" mass="19870">MEWLNLIFTFIISLFILFSLLFIGRTYQLNRKLNGIFRLTNCGDSGQIFIIRTLQMVLIIFFPLFVLFDELPNLPSVLYLVMHLALFITQIYSTIHITIGTEGFRVGVIAYEWKDVDRCDILSGLHEDNHLYPSGGVARIIIGEKIYRAELKKTQIDEVASFMGKYVETESH</sequence>
<keyword evidence="1" id="KW-1133">Transmembrane helix</keyword>
<evidence type="ECO:0008006" key="4">
    <source>
        <dbReference type="Google" id="ProtNLM"/>
    </source>
</evidence>
<name>A0ABS9GV77_9BACL</name>
<dbReference type="RefSeq" id="WP_236331745.1">
    <property type="nucleotide sequence ID" value="NZ_JAKIJS010000001.1"/>
</dbReference>
<protein>
    <recommendedName>
        <fullName evidence="4">DUF5673 domain-containing protein</fullName>
    </recommendedName>
</protein>
<keyword evidence="1" id="KW-0812">Transmembrane</keyword>
<organism evidence="2 3">
    <name type="scientific">Pseudalkalibacillus berkeleyi</name>
    <dbReference type="NCBI Taxonomy" id="1069813"/>
    <lineage>
        <taxon>Bacteria</taxon>
        <taxon>Bacillati</taxon>
        <taxon>Bacillota</taxon>
        <taxon>Bacilli</taxon>
        <taxon>Bacillales</taxon>
        <taxon>Fictibacillaceae</taxon>
        <taxon>Pseudalkalibacillus</taxon>
    </lineage>
</organism>
<evidence type="ECO:0000256" key="1">
    <source>
        <dbReference type="SAM" id="Phobius"/>
    </source>
</evidence>
<feature type="transmembrane region" description="Helical" evidence="1">
    <location>
        <begin position="6"/>
        <end position="27"/>
    </location>
</feature>
<evidence type="ECO:0000313" key="2">
    <source>
        <dbReference type="EMBL" id="MCF6136738.1"/>
    </source>
</evidence>
<proteinExistence type="predicted"/>
<keyword evidence="1" id="KW-0472">Membrane</keyword>
<gene>
    <name evidence="2" type="ORF">L2716_03285</name>
</gene>
<evidence type="ECO:0000313" key="3">
    <source>
        <dbReference type="Proteomes" id="UP001649381"/>
    </source>
</evidence>
<dbReference type="EMBL" id="JAKIJS010000001">
    <property type="protein sequence ID" value="MCF6136738.1"/>
    <property type="molecule type" value="Genomic_DNA"/>
</dbReference>
<accession>A0ABS9GV77</accession>
<comment type="caution">
    <text evidence="2">The sequence shown here is derived from an EMBL/GenBank/DDBJ whole genome shotgun (WGS) entry which is preliminary data.</text>
</comment>